<feature type="transmembrane region" description="Helical" evidence="1">
    <location>
        <begin position="228"/>
        <end position="251"/>
    </location>
</feature>
<keyword evidence="1" id="KW-1133">Transmembrane helix</keyword>
<name>A0A1F5ETQ4_9BACT</name>
<feature type="transmembrane region" description="Helical" evidence="1">
    <location>
        <begin position="116"/>
        <end position="134"/>
    </location>
</feature>
<gene>
    <name evidence="2" type="ORF">A3D09_03720</name>
</gene>
<feature type="transmembrane region" description="Helical" evidence="1">
    <location>
        <begin position="31"/>
        <end position="50"/>
    </location>
</feature>
<dbReference type="SUPFAM" id="SSF103473">
    <property type="entry name" value="MFS general substrate transporter"/>
    <property type="match status" value="1"/>
</dbReference>
<feature type="transmembrane region" description="Helical" evidence="1">
    <location>
        <begin position="257"/>
        <end position="275"/>
    </location>
</feature>
<dbReference type="AlphaFoldDB" id="A0A1F5ETQ4"/>
<keyword evidence="1" id="KW-0812">Transmembrane</keyword>
<dbReference type="Pfam" id="PF07690">
    <property type="entry name" value="MFS_1"/>
    <property type="match status" value="1"/>
</dbReference>
<accession>A0A1F5ETQ4</accession>
<feature type="transmembrane region" description="Helical" evidence="1">
    <location>
        <begin position="91"/>
        <end position="110"/>
    </location>
</feature>
<dbReference type="Gene3D" id="1.20.1250.20">
    <property type="entry name" value="MFS general substrate transporter like domains"/>
    <property type="match status" value="1"/>
</dbReference>
<organism evidence="2 3">
    <name type="scientific">Candidatus Collierbacteria bacterium RIFCSPHIGHO2_02_FULL_49_10</name>
    <dbReference type="NCBI Taxonomy" id="1817723"/>
    <lineage>
        <taxon>Bacteria</taxon>
        <taxon>Candidatus Collieribacteriota</taxon>
    </lineage>
</organism>
<feature type="transmembrane region" description="Helical" evidence="1">
    <location>
        <begin position="295"/>
        <end position="312"/>
    </location>
</feature>
<proteinExistence type="predicted"/>
<sequence length="406" mass="45566">MKLVAYWEKSYRHKEGLNGVRAIYINNLMRTLAFSLGGLFSPLYIFLLGYEGHGLVAGLKVVILSIVIERAMVTLLALPVGKLVFRLGFKWSILLGSILLSIYFLLPAVFPRSLTLIVIMSLIASVQILVYWLARLSLMSLDGQRSHYGHDVSFMAITDRLVSILGPFVGGYLITRGGFSSMFAVVTGVSVISALPMFFIADHKITDGISLKGLLEFVKNKKNFHLNLAFLGQGVNNSIDGFFWVIYFYLVVKSFELLGGVTSINMALTILIVYLAGRMFDRQRASGRHDDKKTFTIATAWIALLTFIRPLFTTFLGFVGYDLVTSLSGPFWFIPYDSYLYSAGKRFESPLAFFTYREVVYSIGRFGVVLLLFFVLELIPAGLLWWVIFSLSALGILMANRMKRES</sequence>
<dbReference type="GO" id="GO:0022857">
    <property type="term" value="F:transmembrane transporter activity"/>
    <property type="evidence" value="ECO:0007669"/>
    <property type="project" value="InterPro"/>
</dbReference>
<evidence type="ECO:0000313" key="2">
    <source>
        <dbReference type="EMBL" id="OGD70771.1"/>
    </source>
</evidence>
<reference evidence="2 3" key="1">
    <citation type="journal article" date="2016" name="Nat. Commun.">
        <title>Thousands of microbial genomes shed light on interconnected biogeochemical processes in an aquifer system.</title>
        <authorList>
            <person name="Anantharaman K."/>
            <person name="Brown C.T."/>
            <person name="Hug L.A."/>
            <person name="Sharon I."/>
            <person name="Castelle C.J."/>
            <person name="Probst A.J."/>
            <person name="Thomas B.C."/>
            <person name="Singh A."/>
            <person name="Wilkins M.J."/>
            <person name="Karaoz U."/>
            <person name="Brodie E.L."/>
            <person name="Williams K.H."/>
            <person name="Hubbard S.S."/>
            <person name="Banfield J.F."/>
        </authorList>
    </citation>
    <scope>NUCLEOTIDE SEQUENCE [LARGE SCALE GENOMIC DNA]</scope>
</reference>
<keyword evidence="1" id="KW-0472">Membrane</keyword>
<protein>
    <recommendedName>
        <fullName evidence="4">Major facilitator superfamily (MFS) profile domain-containing protein</fullName>
    </recommendedName>
</protein>
<dbReference type="Proteomes" id="UP000177390">
    <property type="component" value="Unassembled WGS sequence"/>
</dbReference>
<evidence type="ECO:0000313" key="3">
    <source>
        <dbReference type="Proteomes" id="UP000177390"/>
    </source>
</evidence>
<evidence type="ECO:0008006" key="4">
    <source>
        <dbReference type="Google" id="ProtNLM"/>
    </source>
</evidence>
<comment type="caution">
    <text evidence="2">The sequence shown here is derived from an EMBL/GenBank/DDBJ whole genome shotgun (WGS) entry which is preliminary data.</text>
</comment>
<feature type="transmembrane region" description="Helical" evidence="1">
    <location>
        <begin position="154"/>
        <end position="174"/>
    </location>
</feature>
<feature type="transmembrane region" description="Helical" evidence="1">
    <location>
        <begin position="56"/>
        <end position="79"/>
    </location>
</feature>
<evidence type="ECO:0000256" key="1">
    <source>
        <dbReference type="SAM" id="Phobius"/>
    </source>
</evidence>
<dbReference type="InterPro" id="IPR036259">
    <property type="entry name" value="MFS_trans_sf"/>
</dbReference>
<feature type="transmembrane region" description="Helical" evidence="1">
    <location>
        <begin position="180"/>
        <end position="201"/>
    </location>
</feature>
<dbReference type="InterPro" id="IPR011701">
    <property type="entry name" value="MFS"/>
</dbReference>
<dbReference type="EMBL" id="MFAH01000044">
    <property type="protein sequence ID" value="OGD70771.1"/>
    <property type="molecule type" value="Genomic_DNA"/>
</dbReference>